<feature type="transmembrane region" description="Helical" evidence="8">
    <location>
        <begin position="269"/>
        <end position="291"/>
    </location>
</feature>
<evidence type="ECO:0000256" key="5">
    <source>
        <dbReference type="ARBA" id="ARBA00022692"/>
    </source>
</evidence>
<dbReference type="PROSITE" id="PS50928">
    <property type="entry name" value="ABC_TM1"/>
    <property type="match status" value="1"/>
</dbReference>
<dbReference type="Pfam" id="PF00528">
    <property type="entry name" value="BPD_transp_1"/>
    <property type="match status" value="1"/>
</dbReference>
<sequence>MTAVVTEADTPLVAAASVKRRPRPGGWLAVLPLLVFVAVAFGLPALAMLNGAFTVKDQATGATSYTTANMTASVQGAYLTAMLGSVKLSAVSAGLAALLGLPLAQAVVTSRFPALREAVLTASGVLANFGGVPLAFAFVATLGNAGVLTRRLGLTDKGWDLYSFWGLVIVYLYFLIPLMVLTITPALDGLRVQWREAAQNNGATGPQYWIHVALPVLAPSLLGGLVLLFGSAFAAYATAAAMVGSSIPLVTLQIADAISGNVLVGQENVALALSLDMVLIAGLVMAVYLPLQRRSARWLA</sequence>
<keyword evidence="4" id="KW-1003">Cell membrane</keyword>
<keyword evidence="11" id="KW-1185">Reference proteome</keyword>
<keyword evidence="7 8" id="KW-0472">Membrane</keyword>
<dbReference type="EMBL" id="JARULZ010000001">
    <property type="protein sequence ID" value="MEH0632306.1"/>
    <property type="molecule type" value="Genomic_DNA"/>
</dbReference>
<evidence type="ECO:0000256" key="7">
    <source>
        <dbReference type="ARBA" id="ARBA00023136"/>
    </source>
</evidence>
<reference evidence="10" key="1">
    <citation type="submission" date="2023-04" db="EMBL/GenBank/DDBJ databases">
        <title>Genomic diversity of scab-causing Streptomyces spp. in the province of Quebec, Canada.</title>
        <authorList>
            <person name="Biessy A."/>
            <person name="Cadieux M."/>
            <person name="Ciotola M."/>
            <person name="Filion M."/>
        </authorList>
    </citation>
    <scope>NUCLEOTIDE SEQUENCE</scope>
    <source>
        <strain evidence="10">B21-115</strain>
    </source>
</reference>
<feature type="domain" description="ABC transmembrane type-1" evidence="9">
    <location>
        <begin position="82"/>
        <end position="288"/>
    </location>
</feature>
<dbReference type="Gene3D" id="1.10.3720.10">
    <property type="entry name" value="MetI-like"/>
    <property type="match status" value="1"/>
</dbReference>
<comment type="similarity">
    <text evidence="2">Belongs to the binding-protein-dependent transport system permease family. CysTW subfamily.</text>
</comment>
<evidence type="ECO:0000256" key="8">
    <source>
        <dbReference type="RuleBase" id="RU363032"/>
    </source>
</evidence>
<dbReference type="InterPro" id="IPR035906">
    <property type="entry name" value="MetI-like_sf"/>
</dbReference>
<dbReference type="PANTHER" id="PTHR42929">
    <property type="entry name" value="INNER MEMBRANE ABC TRANSPORTER PERMEASE PROTEIN YDCU-RELATED-RELATED"/>
    <property type="match status" value="1"/>
</dbReference>
<dbReference type="Proteomes" id="UP001310290">
    <property type="component" value="Unassembled WGS sequence"/>
</dbReference>
<protein>
    <submittedName>
        <fullName evidence="10">ABC transporter permease subunit</fullName>
    </submittedName>
</protein>
<keyword evidence="5 8" id="KW-0812">Transmembrane</keyword>
<dbReference type="PANTHER" id="PTHR42929:SF1">
    <property type="entry name" value="INNER MEMBRANE ABC TRANSPORTER PERMEASE PROTEIN YDCU-RELATED"/>
    <property type="match status" value="1"/>
</dbReference>
<evidence type="ECO:0000256" key="3">
    <source>
        <dbReference type="ARBA" id="ARBA00022448"/>
    </source>
</evidence>
<gene>
    <name evidence="10" type="ORF">QBA35_02740</name>
</gene>
<evidence type="ECO:0000313" key="11">
    <source>
        <dbReference type="Proteomes" id="UP001310290"/>
    </source>
</evidence>
<dbReference type="SUPFAM" id="SSF161098">
    <property type="entry name" value="MetI-like"/>
    <property type="match status" value="1"/>
</dbReference>
<evidence type="ECO:0000256" key="6">
    <source>
        <dbReference type="ARBA" id="ARBA00022989"/>
    </source>
</evidence>
<dbReference type="GeneID" id="96267226"/>
<dbReference type="InterPro" id="IPR000515">
    <property type="entry name" value="MetI-like"/>
</dbReference>
<name>A0ABU8AF51_9ACTN</name>
<evidence type="ECO:0000259" key="9">
    <source>
        <dbReference type="PROSITE" id="PS50928"/>
    </source>
</evidence>
<keyword evidence="3 8" id="KW-0813">Transport</keyword>
<feature type="transmembrane region" description="Helical" evidence="8">
    <location>
        <begin position="88"/>
        <end position="108"/>
    </location>
</feature>
<feature type="transmembrane region" description="Helical" evidence="8">
    <location>
        <begin position="162"/>
        <end position="187"/>
    </location>
</feature>
<dbReference type="RefSeq" id="WP_005485527.1">
    <property type="nucleotide sequence ID" value="NZ_JARULZ010000001.1"/>
</dbReference>
<comment type="caution">
    <text evidence="10">The sequence shown here is derived from an EMBL/GenBank/DDBJ whole genome shotgun (WGS) entry which is preliminary data.</text>
</comment>
<feature type="transmembrane region" description="Helical" evidence="8">
    <location>
        <begin position="120"/>
        <end position="142"/>
    </location>
</feature>
<feature type="transmembrane region" description="Helical" evidence="8">
    <location>
        <begin position="208"/>
        <end position="236"/>
    </location>
</feature>
<evidence type="ECO:0000313" key="10">
    <source>
        <dbReference type="EMBL" id="MEH0632306.1"/>
    </source>
</evidence>
<evidence type="ECO:0000256" key="2">
    <source>
        <dbReference type="ARBA" id="ARBA00007069"/>
    </source>
</evidence>
<accession>A0ABU8AF51</accession>
<keyword evidence="6 8" id="KW-1133">Transmembrane helix</keyword>
<comment type="subcellular location">
    <subcellularLocation>
        <location evidence="1 8">Cell membrane</location>
        <topology evidence="1 8">Multi-pass membrane protein</topology>
    </subcellularLocation>
</comment>
<feature type="transmembrane region" description="Helical" evidence="8">
    <location>
        <begin position="27"/>
        <end position="47"/>
    </location>
</feature>
<proteinExistence type="inferred from homology"/>
<evidence type="ECO:0000256" key="4">
    <source>
        <dbReference type="ARBA" id="ARBA00022475"/>
    </source>
</evidence>
<organism evidence="10 11">
    <name type="scientific">Streptomyces bottropensis</name>
    <dbReference type="NCBI Taxonomy" id="42235"/>
    <lineage>
        <taxon>Bacteria</taxon>
        <taxon>Bacillati</taxon>
        <taxon>Actinomycetota</taxon>
        <taxon>Actinomycetes</taxon>
        <taxon>Kitasatosporales</taxon>
        <taxon>Streptomycetaceae</taxon>
        <taxon>Streptomyces</taxon>
    </lineage>
</organism>
<evidence type="ECO:0000256" key="1">
    <source>
        <dbReference type="ARBA" id="ARBA00004651"/>
    </source>
</evidence>